<dbReference type="GO" id="GO:0016491">
    <property type="term" value="F:oxidoreductase activity"/>
    <property type="evidence" value="ECO:0007669"/>
    <property type="project" value="UniProtKB-KW"/>
</dbReference>
<organism evidence="3 4">
    <name type="scientific">Pirellula staleyi (strain ATCC 27377 / DSM 6068 / ICPB 4128)</name>
    <name type="common">Pirella staleyi</name>
    <dbReference type="NCBI Taxonomy" id="530564"/>
    <lineage>
        <taxon>Bacteria</taxon>
        <taxon>Pseudomonadati</taxon>
        <taxon>Planctomycetota</taxon>
        <taxon>Planctomycetia</taxon>
        <taxon>Pirellulales</taxon>
        <taxon>Pirellulaceae</taxon>
        <taxon>Pirellula</taxon>
    </lineage>
</organism>
<evidence type="ECO:0000313" key="4">
    <source>
        <dbReference type="Proteomes" id="UP000001887"/>
    </source>
</evidence>
<reference evidence="3 4" key="1">
    <citation type="journal article" date="2009" name="Stand. Genomic Sci.">
        <title>Complete genome sequence of Pirellula staleyi type strain (ATCC 27377).</title>
        <authorList>
            <person name="Clum A."/>
            <person name="Tindall B.J."/>
            <person name="Sikorski J."/>
            <person name="Ivanova N."/>
            <person name="Mavrommatis K."/>
            <person name="Lucas S."/>
            <person name="Glavina del Rio T."/>
            <person name="Nolan M."/>
            <person name="Chen F."/>
            <person name="Tice H."/>
            <person name="Pitluck S."/>
            <person name="Cheng J.F."/>
            <person name="Chertkov O."/>
            <person name="Brettin T."/>
            <person name="Han C."/>
            <person name="Detter J.C."/>
            <person name="Kuske C."/>
            <person name="Bruce D."/>
            <person name="Goodwin L."/>
            <person name="Ovchinikova G."/>
            <person name="Pati A."/>
            <person name="Mikhailova N."/>
            <person name="Chen A."/>
            <person name="Palaniappan K."/>
            <person name="Land M."/>
            <person name="Hauser L."/>
            <person name="Chang Y.J."/>
            <person name="Jeffries C.D."/>
            <person name="Chain P."/>
            <person name="Rohde M."/>
            <person name="Goker M."/>
            <person name="Bristow J."/>
            <person name="Eisen J.A."/>
            <person name="Markowitz V."/>
            <person name="Hugenholtz P."/>
            <person name="Kyrpides N.C."/>
            <person name="Klenk H.P."/>
            <person name="Lapidus A."/>
        </authorList>
    </citation>
    <scope>NUCLEOTIDE SEQUENCE [LARGE SCALE GENOMIC DNA]</scope>
    <source>
        <strain evidence="4">ATCC 27377 / DSM 6068 / ICPB 4128</strain>
    </source>
</reference>
<dbReference type="Pfam" id="PF13561">
    <property type="entry name" value="adh_short_C2"/>
    <property type="match status" value="1"/>
</dbReference>
<dbReference type="InterPro" id="IPR002347">
    <property type="entry name" value="SDR_fam"/>
</dbReference>
<dbReference type="PANTHER" id="PTHR43639:SF1">
    <property type="entry name" value="SHORT-CHAIN DEHYDROGENASE_REDUCTASE FAMILY PROTEIN"/>
    <property type="match status" value="1"/>
</dbReference>
<dbReference type="InterPro" id="IPR036291">
    <property type="entry name" value="NAD(P)-bd_dom_sf"/>
</dbReference>
<dbReference type="SUPFAM" id="SSF51735">
    <property type="entry name" value="NAD(P)-binding Rossmann-fold domains"/>
    <property type="match status" value="1"/>
</dbReference>
<accession>D2R8B8</accession>
<gene>
    <name evidence="3" type="ordered locus">Psta_1052</name>
</gene>
<dbReference type="Proteomes" id="UP000001887">
    <property type="component" value="Chromosome"/>
</dbReference>
<evidence type="ECO:0000256" key="1">
    <source>
        <dbReference type="ARBA" id="ARBA00006484"/>
    </source>
</evidence>
<dbReference type="KEGG" id="psl:Psta_1052"/>
<evidence type="ECO:0000313" key="3">
    <source>
        <dbReference type="EMBL" id="ADB15735.1"/>
    </source>
</evidence>
<dbReference type="eggNOG" id="COG1028">
    <property type="taxonomic scope" value="Bacteria"/>
</dbReference>
<dbReference type="EMBL" id="CP001848">
    <property type="protein sequence ID" value="ADB15735.1"/>
    <property type="molecule type" value="Genomic_DNA"/>
</dbReference>
<sequence>MSTRRQQVFGTDVPVALVLGSGAKRVGNSIARLLANEGYQLAIHANRSLEEAEATARQLREIGTPAIAVQGNIAVEADARRIVRETYQHFARIDVLVCAAAIWRPIKLEEVTAAEVRENFEINTLGSFVCAQEAGLLMASQPSGGTIILIGDWAIVRPYKNYAGYFPSKGAIPTLTRTLAVELASRNPRVRVNAVLPGPVMLPADLPPAEREHAIAGTLVKREGTPEHVAHAVLALVENDFITGVCLPVDGGRTIASGE</sequence>
<keyword evidence="2" id="KW-0560">Oxidoreductase</keyword>
<dbReference type="PRINTS" id="PR00081">
    <property type="entry name" value="GDHRDH"/>
</dbReference>
<protein>
    <submittedName>
        <fullName evidence="3">Short-chain dehydrogenase/reductase SDR</fullName>
    </submittedName>
</protein>
<name>D2R8B8_PIRSD</name>
<dbReference type="HOGENOM" id="CLU_010194_1_3_0"/>
<dbReference type="STRING" id="530564.Psta_1052"/>
<dbReference type="Gene3D" id="3.40.50.720">
    <property type="entry name" value="NAD(P)-binding Rossmann-like Domain"/>
    <property type="match status" value="1"/>
</dbReference>
<dbReference type="AlphaFoldDB" id="D2R8B8"/>
<keyword evidence="4" id="KW-1185">Reference proteome</keyword>
<dbReference type="PANTHER" id="PTHR43639">
    <property type="entry name" value="OXIDOREDUCTASE, SHORT-CHAIN DEHYDROGENASE/REDUCTASE FAMILY (AFU_ORTHOLOGUE AFUA_5G02870)"/>
    <property type="match status" value="1"/>
</dbReference>
<proteinExistence type="inferred from homology"/>
<evidence type="ECO:0000256" key="2">
    <source>
        <dbReference type="ARBA" id="ARBA00023002"/>
    </source>
</evidence>
<comment type="similarity">
    <text evidence="1">Belongs to the short-chain dehydrogenases/reductases (SDR) family.</text>
</comment>